<protein>
    <submittedName>
        <fullName evidence="7">TetR/AcrR family transcriptional regulator</fullName>
    </submittedName>
</protein>
<dbReference type="InterPro" id="IPR050109">
    <property type="entry name" value="HTH-type_TetR-like_transc_reg"/>
</dbReference>
<dbReference type="PANTHER" id="PTHR30055:SF238">
    <property type="entry name" value="MYCOFACTOCIN BIOSYNTHESIS TRANSCRIPTIONAL REGULATOR MFTR-RELATED"/>
    <property type="match status" value="1"/>
</dbReference>
<keyword evidence="8" id="KW-1185">Reference proteome</keyword>
<dbReference type="Pfam" id="PF00440">
    <property type="entry name" value="TetR_N"/>
    <property type="match status" value="1"/>
</dbReference>
<proteinExistence type="predicted"/>
<evidence type="ECO:0000256" key="2">
    <source>
        <dbReference type="ARBA" id="ARBA00023125"/>
    </source>
</evidence>
<organism evidence="7 8">
    <name type="scientific">Metabacillus herbersteinensis</name>
    <dbReference type="NCBI Taxonomy" id="283816"/>
    <lineage>
        <taxon>Bacteria</taxon>
        <taxon>Bacillati</taxon>
        <taxon>Bacillota</taxon>
        <taxon>Bacilli</taxon>
        <taxon>Bacillales</taxon>
        <taxon>Bacillaceae</taxon>
        <taxon>Metabacillus</taxon>
    </lineage>
</organism>
<evidence type="ECO:0000313" key="7">
    <source>
        <dbReference type="EMBL" id="MFC0270870.1"/>
    </source>
</evidence>
<sequence>MTANLIKKAAKRHFAREGYDGASLAAIASEVGIKKQSIYSHFSNKDHLFLTITEEIFSDEVNTIKIFFEENSGGSVKSTLYLFLTNYGERYESDEQTNFMLRNAFFPPKHLEDHVMQKLYGYYDQLEALLMEVLQDEKLVVSSTEAAIAFLGLFDAVIIEMLYGGKNRFNRRLEASWNIYWRGITKKAQAPCSEEERLSSQRPVATPFSPSS</sequence>
<dbReference type="SUPFAM" id="SSF46689">
    <property type="entry name" value="Homeodomain-like"/>
    <property type="match status" value="1"/>
</dbReference>
<evidence type="ECO:0000256" key="5">
    <source>
        <dbReference type="SAM" id="MobiDB-lite"/>
    </source>
</evidence>
<dbReference type="PRINTS" id="PR00455">
    <property type="entry name" value="HTHTETR"/>
</dbReference>
<feature type="region of interest" description="Disordered" evidence="5">
    <location>
        <begin position="192"/>
        <end position="212"/>
    </location>
</feature>
<dbReference type="InterPro" id="IPR001647">
    <property type="entry name" value="HTH_TetR"/>
</dbReference>
<dbReference type="RefSeq" id="WP_378931334.1">
    <property type="nucleotide sequence ID" value="NZ_JBHLVO010000003.1"/>
</dbReference>
<evidence type="ECO:0000259" key="6">
    <source>
        <dbReference type="PROSITE" id="PS50977"/>
    </source>
</evidence>
<feature type="domain" description="HTH tetR-type" evidence="6">
    <location>
        <begin position="1"/>
        <end position="60"/>
    </location>
</feature>
<keyword evidence="2 4" id="KW-0238">DNA-binding</keyword>
<keyword evidence="3" id="KW-0804">Transcription</keyword>
<evidence type="ECO:0000256" key="1">
    <source>
        <dbReference type="ARBA" id="ARBA00023015"/>
    </source>
</evidence>
<comment type="caution">
    <text evidence="7">The sequence shown here is derived from an EMBL/GenBank/DDBJ whole genome shotgun (WGS) entry which is preliminary data.</text>
</comment>
<dbReference type="Gene3D" id="1.10.10.60">
    <property type="entry name" value="Homeodomain-like"/>
    <property type="match status" value="1"/>
</dbReference>
<dbReference type="PROSITE" id="PS50977">
    <property type="entry name" value="HTH_TETR_2"/>
    <property type="match status" value="1"/>
</dbReference>
<dbReference type="PANTHER" id="PTHR30055">
    <property type="entry name" value="HTH-TYPE TRANSCRIPTIONAL REGULATOR RUTR"/>
    <property type="match status" value="1"/>
</dbReference>
<evidence type="ECO:0000313" key="8">
    <source>
        <dbReference type="Proteomes" id="UP001589854"/>
    </source>
</evidence>
<evidence type="ECO:0000256" key="4">
    <source>
        <dbReference type="PROSITE-ProRule" id="PRU00335"/>
    </source>
</evidence>
<dbReference type="InterPro" id="IPR009057">
    <property type="entry name" value="Homeodomain-like_sf"/>
</dbReference>
<feature type="DNA-binding region" description="H-T-H motif" evidence="4">
    <location>
        <begin position="23"/>
        <end position="42"/>
    </location>
</feature>
<keyword evidence="1" id="KW-0805">Transcription regulation</keyword>
<feature type="compositionally biased region" description="Polar residues" evidence="5">
    <location>
        <begin position="200"/>
        <end position="212"/>
    </location>
</feature>
<evidence type="ECO:0000256" key="3">
    <source>
        <dbReference type="ARBA" id="ARBA00023163"/>
    </source>
</evidence>
<dbReference type="EMBL" id="JBHLVO010000003">
    <property type="protein sequence ID" value="MFC0270870.1"/>
    <property type="molecule type" value="Genomic_DNA"/>
</dbReference>
<accession>A0ABV6GB16</accession>
<dbReference type="Proteomes" id="UP001589854">
    <property type="component" value="Unassembled WGS sequence"/>
</dbReference>
<reference evidence="7 8" key="1">
    <citation type="submission" date="2024-09" db="EMBL/GenBank/DDBJ databases">
        <authorList>
            <person name="Sun Q."/>
            <person name="Mori K."/>
        </authorList>
    </citation>
    <scope>NUCLEOTIDE SEQUENCE [LARGE SCALE GENOMIC DNA]</scope>
    <source>
        <strain evidence="7 8">CCM 7228</strain>
    </source>
</reference>
<gene>
    <name evidence="7" type="ORF">ACFFIX_05330</name>
</gene>
<name>A0ABV6GB16_9BACI</name>
<dbReference type="Gene3D" id="1.10.357.10">
    <property type="entry name" value="Tetracycline Repressor, domain 2"/>
    <property type="match status" value="1"/>
</dbReference>